<feature type="transmembrane region" description="Helical" evidence="8">
    <location>
        <begin position="147"/>
        <end position="168"/>
    </location>
</feature>
<accession>W9G545</accession>
<dbReference type="GO" id="GO:0015920">
    <property type="term" value="P:lipopolysaccharide transport"/>
    <property type="evidence" value="ECO:0007669"/>
    <property type="project" value="TreeGrafter"/>
</dbReference>
<comment type="caution">
    <text evidence="10">The sequence shown here is derived from an EMBL/GenBank/DDBJ whole genome shotgun (WGS) entry which is preliminary data.</text>
</comment>
<evidence type="ECO:0000256" key="2">
    <source>
        <dbReference type="ARBA" id="ARBA00007783"/>
    </source>
</evidence>
<comment type="subcellular location">
    <subcellularLocation>
        <location evidence="1 8">Cell membrane</location>
        <topology evidence="1 8">Multi-pass membrane protein</topology>
    </subcellularLocation>
</comment>
<gene>
    <name evidence="10" type="ORF">N865_11435</name>
</gene>
<keyword evidence="7 8" id="KW-0472">Membrane</keyword>
<protein>
    <recommendedName>
        <fullName evidence="8">Transport permease protein</fullName>
    </recommendedName>
</protein>
<dbReference type="InterPro" id="IPR013525">
    <property type="entry name" value="ABC2_TM"/>
</dbReference>
<evidence type="ECO:0000256" key="7">
    <source>
        <dbReference type="ARBA" id="ARBA00023136"/>
    </source>
</evidence>
<evidence type="ECO:0000256" key="3">
    <source>
        <dbReference type="ARBA" id="ARBA00022448"/>
    </source>
</evidence>
<dbReference type="STRING" id="1386089.N865_11435"/>
<keyword evidence="3 8" id="KW-0813">Transport</keyword>
<evidence type="ECO:0000256" key="1">
    <source>
        <dbReference type="ARBA" id="ARBA00004651"/>
    </source>
</evidence>
<organism evidence="10 11">
    <name type="scientific">Intrasporangium oryzae NRRL B-24470</name>
    <dbReference type="NCBI Taxonomy" id="1386089"/>
    <lineage>
        <taxon>Bacteria</taxon>
        <taxon>Bacillati</taxon>
        <taxon>Actinomycetota</taxon>
        <taxon>Actinomycetes</taxon>
        <taxon>Micrococcales</taxon>
        <taxon>Intrasporangiaceae</taxon>
        <taxon>Intrasporangium</taxon>
    </lineage>
</organism>
<dbReference type="AlphaFoldDB" id="W9G545"/>
<name>W9G545_9MICO</name>
<dbReference type="RefSeq" id="WP_034806727.1">
    <property type="nucleotide sequence ID" value="NZ_AWSA01000027.1"/>
</dbReference>
<evidence type="ECO:0000256" key="4">
    <source>
        <dbReference type="ARBA" id="ARBA00022475"/>
    </source>
</evidence>
<sequence length="264" mass="30588">MLKRYRLIWERRAILDTLVRRDLRVRYARSWLGYLWTIIDPLSMALIYFVVFALIFKRPDAGYHPYFLFLVIGLLVWQWFNASINETSRALLAEAKLVRSTNLPRELWVIRVVLAKGLEFLLSLPVLVVIALIYMITGTTHLNWRLIMFPFAIVLQAFLQLGIGMLLAPTTVLADDTIRVVRIFLRMLFYATPIIYALNLVNGWAAHLFWLNPLSGIMEMYRAGFFPESVARGPIVTSIIISVGFFIWGAYTFARLERAVLKEI</sequence>
<evidence type="ECO:0000259" key="9">
    <source>
        <dbReference type="PROSITE" id="PS51012"/>
    </source>
</evidence>
<evidence type="ECO:0000256" key="5">
    <source>
        <dbReference type="ARBA" id="ARBA00022692"/>
    </source>
</evidence>
<feature type="transmembrane region" description="Helical" evidence="8">
    <location>
        <begin position="108"/>
        <end position="135"/>
    </location>
</feature>
<evidence type="ECO:0000313" key="10">
    <source>
        <dbReference type="EMBL" id="EWT01135.1"/>
    </source>
</evidence>
<dbReference type="GO" id="GO:0140359">
    <property type="term" value="F:ABC-type transporter activity"/>
    <property type="evidence" value="ECO:0007669"/>
    <property type="project" value="InterPro"/>
</dbReference>
<dbReference type="InterPro" id="IPR047817">
    <property type="entry name" value="ABC2_TM_bact-type"/>
</dbReference>
<dbReference type="GO" id="GO:0005886">
    <property type="term" value="C:plasma membrane"/>
    <property type="evidence" value="ECO:0007669"/>
    <property type="project" value="UniProtKB-SubCell"/>
</dbReference>
<comment type="similarity">
    <text evidence="2 8">Belongs to the ABC-2 integral membrane protein family.</text>
</comment>
<dbReference type="OrthoDB" id="9789409at2"/>
<dbReference type="PROSITE" id="PS51012">
    <property type="entry name" value="ABC_TM2"/>
    <property type="match status" value="1"/>
</dbReference>
<keyword evidence="4 8" id="KW-1003">Cell membrane</keyword>
<dbReference type="PANTHER" id="PTHR30413:SF10">
    <property type="entry name" value="CAPSULE POLYSACCHARIDE EXPORT INNER-MEMBRANE PROTEIN CTRC"/>
    <property type="match status" value="1"/>
</dbReference>
<feature type="transmembrane region" description="Helical" evidence="8">
    <location>
        <begin position="230"/>
        <end position="254"/>
    </location>
</feature>
<keyword evidence="11" id="KW-1185">Reference proteome</keyword>
<keyword evidence="5 8" id="KW-0812">Transmembrane</keyword>
<dbReference type="EMBL" id="AWSA01000027">
    <property type="protein sequence ID" value="EWT01135.1"/>
    <property type="molecule type" value="Genomic_DNA"/>
</dbReference>
<evidence type="ECO:0000256" key="6">
    <source>
        <dbReference type="ARBA" id="ARBA00022989"/>
    </source>
</evidence>
<dbReference type="PANTHER" id="PTHR30413">
    <property type="entry name" value="INNER MEMBRANE TRANSPORT PERMEASE"/>
    <property type="match status" value="1"/>
</dbReference>
<feature type="domain" description="ABC transmembrane type-2" evidence="9">
    <location>
        <begin position="32"/>
        <end position="256"/>
    </location>
</feature>
<proteinExistence type="inferred from homology"/>
<dbReference type="Proteomes" id="UP000019489">
    <property type="component" value="Unassembled WGS sequence"/>
</dbReference>
<feature type="transmembrane region" description="Helical" evidence="8">
    <location>
        <begin position="188"/>
        <end position="210"/>
    </location>
</feature>
<dbReference type="eggNOG" id="COG1682">
    <property type="taxonomic scope" value="Bacteria"/>
</dbReference>
<reference evidence="10 11" key="1">
    <citation type="submission" date="2013-08" db="EMBL/GenBank/DDBJ databases">
        <title>Intrasporangium oryzae NRRL B-24470.</title>
        <authorList>
            <person name="Liu H."/>
            <person name="Wang G."/>
        </authorList>
    </citation>
    <scope>NUCLEOTIDE SEQUENCE [LARGE SCALE GENOMIC DNA]</scope>
    <source>
        <strain evidence="10 11">NRRL B-24470</strain>
    </source>
</reference>
<feature type="transmembrane region" description="Helical" evidence="8">
    <location>
        <begin position="31"/>
        <end position="56"/>
    </location>
</feature>
<keyword evidence="6 8" id="KW-1133">Transmembrane helix</keyword>
<evidence type="ECO:0000256" key="8">
    <source>
        <dbReference type="RuleBase" id="RU361157"/>
    </source>
</evidence>
<evidence type="ECO:0000313" key="11">
    <source>
        <dbReference type="Proteomes" id="UP000019489"/>
    </source>
</evidence>
<dbReference type="Pfam" id="PF01061">
    <property type="entry name" value="ABC2_membrane"/>
    <property type="match status" value="1"/>
</dbReference>
<feature type="transmembrane region" description="Helical" evidence="8">
    <location>
        <begin position="62"/>
        <end position="80"/>
    </location>
</feature>